<dbReference type="Ensembl" id="ENSPTRT00000101184.1">
    <property type="protein sequence ID" value="ENSPTRP00000075672.1"/>
    <property type="gene ID" value="ENSPTRG00000051553.1"/>
</dbReference>
<dbReference type="Proteomes" id="UP000002277">
    <property type="component" value="Chromosome 12"/>
</dbReference>
<reference evidence="3" key="2">
    <citation type="submission" date="2025-05" db="UniProtKB">
        <authorList>
            <consortium name="Ensembl"/>
        </authorList>
    </citation>
    <scope>IDENTIFICATION</scope>
</reference>
<accession>A0A2I3S2F6</accession>
<dbReference type="AlphaFoldDB" id="A0A2I3S2F6"/>
<dbReference type="VGNC" id="VGNC:10078">
    <property type="gene designation" value="DPY19L2"/>
</dbReference>
<evidence type="ECO:0000313" key="4">
    <source>
        <dbReference type="Proteomes" id="UP000002277"/>
    </source>
</evidence>
<evidence type="ECO:0000313" key="3">
    <source>
        <dbReference type="Ensembl" id="ENSPTRP00000070763.1"/>
    </source>
</evidence>
<keyword evidence="4" id="KW-1185">Reference proteome</keyword>
<evidence type="ECO:0000256" key="1">
    <source>
        <dbReference type="SAM" id="Coils"/>
    </source>
</evidence>
<dbReference type="Ensembl" id="ENSPTRT00000090127.1">
    <property type="protein sequence ID" value="ENSPTRP00000070763.1"/>
    <property type="gene ID" value="ENSPTRG00000005168.4"/>
</dbReference>
<dbReference type="Bgee" id="ENSPTRG00000005168">
    <property type="expression patterns" value="Expressed in testis and 21 other cell types or tissues"/>
</dbReference>
<dbReference type="GeneTree" id="ENSGT00530000063023"/>
<dbReference type="EMBL" id="AC187518">
    <property type="status" value="NOT_ANNOTATED_CDS"/>
    <property type="molecule type" value="Genomic_DNA"/>
</dbReference>
<name>A0A2I3S2F6_PANTR</name>
<keyword evidence="1" id="KW-0175">Coiled coil</keyword>
<reference evidence="3 4" key="1">
    <citation type="journal article" date="2005" name="Nature">
        <title>Initial sequence of the chimpanzee genome and comparison with the human genome.</title>
        <authorList>
            <consortium name="Chimpanzee sequencing and analysis consortium"/>
        </authorList>
    </citation>
    <scope>NUCLEOTIDE SEQUENCE [LARGE SCALE GENOMIC DNA]</scope>
</reference>
<sequence>MRKQGVSSKRLQSSGRSQSKGRRGASLARKPEVEEEVEKSALGGGKLPRGSWRSSPGRIQSLKERKGLELEVVAKTLLLGPFQFVRNSLAQLREKVQELQAQRFSSRTTLGIAVFVAILHWDFIIHTSRPLLKHLHFWKDCG</sequence>
<feature type="compositionally biased region" description="Low complexity" evidence="2">
    <location>
        <begin position="7"/>
        <end position="18"/>
    </location>
</feature>
<organism evidence="3 4">
    <name type="scientific">Pan troglodytes</name>
    <name type="common">Chimpanzee</name>
    <dbReference type="NCBI Taxonomy" id="9598"/>
    <lineage>
        <taxon>Eukaryota</taxon>
        <taxon>Metazoa</taxon>
        <taxon>Chordata</taxon>
        <taxon>Craniata</taxon>
        <taxon>Vertebrata</taxon>
        <taxon>Euteleostomi</taxon>
        <taxon>Mammalia</taxon>
        <taxon>Eutheria</taxon>
        <taxon>Euarchontoglires</taxon>
        <taxon>Primates</taxon>
        <taxon>Haplorrhini</taxon>
        <taxon>Catarrhini</taxon>
        <taxon>Hominidae</taxon>
        <taxon>Pan</taxon>
    </lineage>
</organism>
<evidence type="ECO:0000313" key="5">
    <source>
        <dbReference type="VGNC" id="VGNC:10078"/>
    </source>
</evidence>
<evidence type="ECO:0000256" key="2">
    <source>
        <dbReference type="SAM" id="MobiDB-lite"/>
    </source>
</evidence>
<protein>
    <submittedName>
        <fullName evidence="3">Dpy-19 like 2</fullName>
    </submittedName>
</protein>
<gene>
    <name evidence="3 5" type="primary">DPY19L2</name>
</gene>
<proteinExistence type="predicted"/>
<feature type="region of interest" description="Disordered" evidence="2">
    <location>
        <begin position="1"/>
        <end position="58"/>
    </location>
</feature>
<feature type="coiled-coil region" evidence="1">
    <location>
        <begin position="82"/>
        <end position="109"/>
    </location>
</feature>